<feature type="compositionally biased region" description="Low complexity" evidence="1">
    <location>
        <begin position="201"/>
        <end position="237"/>
    </location>
</feature>
<feature type="compositionally biased region" description="Low complexity" evidence="1">
    <location>
        <begin position="633"/>
        <end position="652"/>
    </location>
</feature>
<feature type="compositionally biased region" description="Polar residues" evidence="1">
    <location>
        <begin position="181"/>
        <end position="192"/>
    </location>
</feature>
<accession>A0ABN2GWN9</accession>
<feature type="compositionally biased region" description="Polar residues" evidence="1">
    <location>
        <begin position="39"/>
        <end position="48"/>
    </location>
</feature>
<evidence type="ECO:0000313" key="2">
    <source>
        <dbReference type="EMBL" id="GAA1678069.1"/>
    </source>
</evidence>
<feature type="region of interest" description="Disordered" evidence="1">
    <location>
        <begin position="162"/>
        <end position="323"/>
    </location>
</feature>
<feature type="region of interest" description="Disordered" evidence="1">
    <location>
        <begin position="633"/>
        <end position="653"/>
    </location>
</feature>
<gene>
    <name evidence="2" type="ORF">GCM10009765_29220</name>
</gene>
<name>A0ABN2GWN9_9ACTN</name>
<organism evidence="2 3">
    <name type="scientific">Fodinicola feengrottensis</name>
    <dbReference type="NCBI Taxonomy" id="435914"/>
    <lineage>
        <taxon>Bacteria</taxon>
        <taxon>Bacillati</taxon>
        <taxon>Actinomycetota</taxon>
        <taxon>Actinomycetes</taxon>
        <taxon>Mycobacteriales</taxon>
        <taxon>Fodinicola</taxon>
    </lineage>
</organism>
<feature type="compositionally biased region" description="Low complexity" evidence="1">
    <location>
        <begin position="163"/>
        <end position="174"/>
    </location>
</feature>
<feature type="compositionally biased region" description="Polar residues" evidence="1">
    <location>
        <begin position="264"/>
        <end position="306"/>
    </location>
</feature>
<dbReference type="EMBL" id="BAAANY010000009">
    <property type="protein sequence ID" value="GAA1678069.1"/>
    <property type="molecule type" value="Genomic_DNA"/>
</dbReference>
<evidence type="ECO:0000256" key="1">
    <source>
        <dbReference type="SAM" id="MobiDB-lite"/>
    </source>
</evidence>
<proteinExistence type="predicted"/>
<comment type="caution">
    <text evidence="2">The sequence shown here is derived from an EMBL/GenBank/DDBJ whole genome shotgun (WGS) entry which is preliminary data.</text>
</comment>
<keyword evidence="3" id="KW-1185">Reference proteome</keyword>
<sequence>MTRRRSRPEAASGPVSPKENWRPARQSSVTDRVLALQATAGNGATSRLLSRPSVQRDPVTPAPAPALDSRALAVMLQPTLQAERDSAFAEYHKIDGQLAELQQLEDAGDLTEKGKADKQTLVATQAEQEAKLGQAEKDLLLLNTPGTADQSLNELLVRRKANVSVPDSTDSTSSGWRLDNSGLTSSDKTVTTGVADGKAVTTTSGSTTTIDSTGWSKKDSQSTATTDGTTTNTSSTSDSKKIDVSGGDISYATGHTDKTETAGPLNSTSTTATSSKIGTGGYTKTTEQTETVDSTVASNKSTTSYTRGDGKVGTSSSSSSKFGTQDAQGNLIKGNENTKTVGVGVIAGQDGVGGYGSASQDLSQTHAKGVKTGQSVGMDGKFVVNVTQVAAKEPAQYQISLTISLGVKLSLSGNVDKESEAGNKGSYGVTGSAAGSVTGTFVHVFAEQETQAYLGSLANGSGGVHKELSVLQLAAAGSMDEAKTMLNGLKASLLSADGAAGMSDGDSAELAVEGKVSGGASGGASESGGLGGKADVSISHGGTLKRSVAHKGGKVVITITVLSSDGVGAGASVSYGAASGGYSGTEGTSAGQSVSFTLDPADASYQQRFAQIADTSSIDGLRRLAADHPELVGAKTTSSGSSSGGTTSAGVGPAKLELTDTHSYDESTTIDASGTSHTFAGSTGGGAAVSVAGGPKVSYSEKDAVATSVGADAKASGDASHATSETDLGASLDKLGQNLSSNPLGTVTGLVTGGTKVMQEKTDVAGMKLSDDDFATIAAVARDPHGWDRPVVSPRLLPDWRALRRAVVAANGDRTEIARCLAAYASHDEGAAHAIERIVRPVGSADGGARYEWPGDLSAEKSSYDSLVSGDPLAAVRSLEKDGKNAAALEAVNGVLSKLDAMVTAMQAKQDKFTDGAAFGEMLASAAVRRGEIAREAAMIGHRISAAGTTADLPASDVTTVPTADQMKAQDEIDRAAAKATLEGYRQSLNGFLEKQKRAFGIVQVEQAKKDAIFSSPDITLIATTLTDLKNNLYPQWDATLAKAREAAGKAGVDEHSVEPAPAKEYCNYLNKQTFGSNLV</sequence>
<evidence type="ECO:0000313" key="3">
    <source>
        <dbReference type="Proteomes" id="UP001500618"/>
    </source>
</evidence>
<feature type="region of interest" description="Disordered" evidence="1">
    <location>
        <begin position="1"/>
        <end position="65"/>
    </location>
</feature>
<protein>
    <submittedName>
        <fullName evidence="2">Uncharacterized protein</fullName>
    </submittedName>
</protein>
<dbReference type="Proteomes" id="UP001500618">
    <property type="component" value="Unassembled WGS sequence"/>
</dbReference>
<reference evidence="2 3" key="1">
    <citation type="journal article" date="2019" name="Int. J. Syst. Evol. Microbiol.">
        <title>The Global Catalogue of Microorganisms (GCM) 10K type strain sequencing project: providing services to taxonomists for standard genome sequencing and annotation.</title>
        <authorList>
            <consortium name="The Broad Institute Genomics Platform"/>
            <consortium name="The Broad Institute Genome Sequencing Center for Infectious Disease"/>
            <person name="Wu L."/>
            <person name="Ma J."/>
        </authorList>
    </citation>
    <scope>NUCLEOTIDE SEQUENCE [LARGE SCALE GENOMIC DNA]</scope>
    <source>
        <strain evidence="2 3">JCM 14718</strain>
    </source>
</reference>